<dbReference type="EMBL" id="CACVKT020000904">
    <property type="protein sequence ID" value="CAC5363612.1"/>
    <property type="molecule type" value="Genomic_DNA"/>
</dbReference>
<gene>
    <name evidence="1" type="ORF">MCOR_4967</name>
</gene>
<accession>A0A6J8A9Z8</accession>
<dbReference type="AlphaFoldDB" id="A0A6J8A9Z8"/>
<dbReference type="Proteomes" id="UP000507470">
    <property type="component" value="Unassembled WGS sequence"/>
</dbReference>
<sequence>MGIIEQSETPVHGQEGGTAVFKAGVVQNQGPNPFSERGGAPDLLVSTMSGLEWDSPFSTFEALKEDECSKMKFEKGALGLMPAGTPDMLREVGNWAERVEQAEAEAQMNGEHNETLALLFLEHCESPHNQQLLTVHPLLENNGVCGILGNPQREGKGGH</sequence>
<protein>
    <submittedName>
        <fullName evidence="1">Uncharacterized protein</fullName>
    </submittedName>
</protein>
<evidence type="ECO:0000313" key="2">
    <source>
        <dbReference type="Proteomes" id="UP000507470"/>
    </source>
</evidence>
<reference evidence="1 2" key="1">
    <citation type="submission" date="2020-06" db="EMBL/GenBank/DDBJ databases">
        <authorList>
            <person name="Li R."/>
            <person name="Bekaert M."/>
        </authorList>
    </citation>
    <scope>NUCLEOTIDE SEQUENCE [LARGE SCALE GENOMIC DNA]</scope>
    <source>
        <strain evidence="2">wild</strain>
    </source>
</reference>
<proteinExistence type="predicted"/>
<organism evidence="1 2">
    <name type="scientific">Mytilus coruscus</name>
    <name type="common">Sea mussel</name>
    <dbReference type="NCBI Taxonomy" id="42192"/>
    <lineage>
        <taxon>Eukaryota</taxon>
        <taxon>Metazoa</taxon>
        <taxon>Spiralia</taxon>
        <taxon>Lophotrochozoa</taxon>
        <taxon>Mollusca</taxon>
        <taxon>Bivalvia</taxon>
        <taxon>Autobranchia</taxon>
        <taxon>Pteriomorphia</taxon>
        <taxon>Mytilida</taxon>
        <taxon>Mytiloidea</taxon>
        <taxon>Mytilidae</taxon>
        <taxon>Mytilinae</taxon>
        <taxon>Mytilus</taxon>
    </lineage>
</organism>
<keyword evidence="2" id="KW-1185">Reference proteome</keyword>
<evidence type="ECO:0000313" key="1">
    <source>
        <dbReference type="EMBL" id="CAC5363612.1"/>
    </source>
</evidence>
<name>A0A6J8A9Z8_MYTCO</name>